<dbReference type="PANTHER" id="PTHR33481">
    <property type="entry name" value="REVERSE TRANSCRIPTASE"/>
    <property type="match status" value="1"/>
</dbReference>
<dbReference type="EMBL" id="MCBQ01007586">
    <property type="protein sequence ID" value="RKF76925.1"/>
    <property type="molecule type" value="Genomic_DNA"/>
</dbReference>
<feature type="chain" id="PRO_5019587150" description="Reverse transcriptase domain-containing protein" evidence="1">
    <location>
        <begin position="26"/>
        <end position="252"/>
    </location>
</feature>
<dbReference type="PANTHER" id="PTHR33481:SF1">
    <property type="entry name" value="ENDONUCLEASE_EXONUCLEASE_PHOSPHATASE DOMAIN-CONTAINING PROTEIN-RELATED"/>
    <property type="match status" value="1"/>
</dbReference>
<dbReference type="STRING" id="62708.A0A420IR02"/>
<keyword evidence="1" id="KW-0732">Signal</keyword>
<evidence type="ECO:0000256" key="1">
    <source>
        <dbReference type="SAM" id="SignalP"/>
    </source>
</evidence>
<evidence type="ECO:0000313" key="4">
    <source>
        <dbReference type="Proteomes" id="UP000283383"/>
    </source>
</evidence>
<dbReference type="Proteomes" id="UP000283383">
    <property type="component" value="Unassembled WGS sequence"/>
</dbReference>
<evidence type="ECO:0000259" key="2">
    <source>
        <dbReference type="PROSITE" id="PS50878"/>
    </source>
</evidence>
<feature type="domain" description="Reverse transcriptase" evidence="2">
    <location>
        <begin position="1"/>
        <end position="195"/>
    </location>
</feature>
<protein>
    <recommendedName>
        <fullName evidence="2">Reverse transcriptase domain-containing protein</fullName>
    </recommendedName>
</protein>
<dbReference type="InterPro" id="IPR000477">
    <property type="entry name" value="RT_dom"/>
</dbReference>
<sequence length="252" mass="28437">MGARQKRSTISALELLTLTIQTAWEASPGFVVSMLGLDIKGAFDNISTERLKWVLRREGKLRSGLRDTPATRLKLKLESQKGLISHRYLFLFYISELIKSLQRSEQGQMAFGFFDDIKIVTLSNTASKNCRSHEQANEKCLAWAIRYGATFTPEKYKLIHFTRNRGISSDSNEGIKIEGVRISPKTEIKILGIVVDKRLRWGAQVEQAAQKGEAAFNAMCRFTSSVWGPSLRLSRLIYSAVVRPTMLYGSQI</sequence>
<name>A0A420IR02_9PEZI</name>
<feature type="signal peptide" evidence="1">
    <location>
        <begin position="1"/>
        <end position="25"/>
    </location>
</feature>
<reference evidence="3 4" key="1">
    <citation type="journal article" date="2018" name="BMC Genomics">
        <title>Comparative genome analyses reveal sequence features reflecting distinct modes of host-adaptation between dicot and monocot powdery mildew.</title>
        <authorList>
            <person name="Wu Y."/>
            <person name="Ma X."/>
            <person name="Pan Z."/>
            <person name="Kale S.D."/>
            <person name="Song Y."/>
            <person name="King H."/>
            <person name="Zhang Q."/>
            <person name="Presley C."/>
            <person name="Deng X."/>
            <person name="Wei C.I."/>
            <person name="Xiao S."/>
        </authorList>
    </citation>
    <scope>NUCLEOTIDE SEQUENCE [LARGE SCALE GENOMIC DNA]</scope>
    <source>
        <strain evidence="3">UMSG3</strain>
    </source>
</reference>
<comment type="caution">
    <text evidence="3">The sequence shown here is derived from an EMBL/GenBank/DDBJ whole genome shotgun (WGS) entry which is preliminary data.</text>
</comment>
<dbReference type="AlphaFoldDB" id="A0A420IR02"/>
<evidence type="ECO:0000313" key="3">
    <source>
        <dbReference type="EMBL" id="RKF76925.1"/>
    </source>
</evidence>
<accession>A0A420IR02</accession>
<keyword evidence="4" id="KW-1185">Reference proteome</keyword>
<dbReference type="Pfam" id="PF00078">
    <property type="entry name" value="RVT_1"/>
    <property type="match status" value="1"/>
</dbReference>
<organism evidence="3 4">
    <name type="scientific">Golovinomyces cichoracearum</name>
    <dbReference type="NCBI Taxonomy" id="62708"/>
    <lineage>
        <taxon>Eukaryota</taxon>
        <taxon>Fungi</taxon>
        <taxon>Dikarya</taxon>
        <taxon>Ascomycota</taxon>
        <taxon>Pezizomycotina</taxon>
        <taxon>Leotiomycetes</taxon>
        <taxon>Erysiphales</taxon>
        <taxon>Erysiphaceae</taxon>
        <taxon>Golovinomyces</taxon>
    </lineage>
</organism>
<dbReference type="PROSITE" id="PS50878">
    <property type="entry name" value="RT_POL"/>
    <property type="match status" value="1"/>
</dbReference>
<proteinExistence type="predicted"/>
<gene>
    <name evidence="3" type="ORF">GcM3_075026</name>
</gene>